<dbReference type="Pfam" id="PF01757">
    <property type="entry name" value="Acyl_transf_3"/>
    <property type="match status" value="1"/>
</dbReference>
<dbReference type="PANTHER" id="PTHR23028">
    <property type="entry name" value="ACETYLTRANSFERASE"/>
    <property type="match status" value="1"/>
</dbReference>
<feature type="transmembrane region" description="Helical" evidence="1">
    <location>
        <begin position="82"/>
        <end position="101"/>
    </location>
</feature>
<keyword evidence="4" id="KW-0012">Acyltransferase</keyword>
<keyword evidence="5" id="KW-1185">Reference proteome</keyword>
<reference evidence="4 5" key="1">
    <citation type="journal article" date="2023" name="Access Microbiol">
        <title>The genome of a steinernematid-associated Pseudomonas piscis bacterium encodes the biosynthesis of insect toxins.</title>
        <authorList>
            <person name="Awori R.M."/>
            <person name="Hendre P."/>
            <person name="Amugune N.O."/>
        </authorList>
    </citation>
    <scope>NUCLEOTIDE SEQUENCE [LARGE SCALE GENOMIC DNA]</scope>
    <source>
        <strain evidence="4 5">75</strain>
    </source>
</reference>
<evidence type="ECO:0000256" key="1">
    <source>
        <dbReference type="SAM" id="Phobius"/>
    </source>
</evidence>
<evidence type="ECO:0000259" key="2">
    <source>
        <dbReference type="Pfam" id="PF01757"/>
    </source>
</evidence>
<feature type="domain" description="SGNH" evidence="3">
    <location>
        <begin position="442"/>
        <end position="675"/>
    </location>
</feature>
<keyword evidence="1" id="KW-0812">Transmembrane</keyword>
<sequence>MSVLHKQLEHPKYRADIDGLRAIAVLAVVAFHAFPSLIRGGFVGVDVFFVISGFLISTIVFGSLEKNVFSFREFYARRIKRIFPALLLVLASSFSFGWFALLADEYKQLGRHIAAGAAFISNFALWSEAGYFDRSAEVKPLLHLWSLGVEEQFYIVWPLLLWVAWKRRVSFLLVAILIAVISFCFNVLEVRKDPVATFYFPQTRFWELLCGSILAWLGLHRKEQFFNFKVAVGRAIRKILLSRSAGSEVAIFANVASALGFVFLIFGFWRINHGLAFPGVWALAPVLGATLIIAAGPEAWLNRRILSNRLCVWFGLISFPLYLWHWPILSFLRIIESDMPSPGVRIAAVLLAIGLAWITYRFIERQVRSAGRDKLKLRVLVLLMGGCALVGIITYGSDGFESRKGLAKTADSIELARDYPHKPYRNEACDRMYPELKSLFFCQVSKSSPPEVLILGDSHSNQYYKSFARKLSRLSVMNLGEQNCLPFSTSKYMDSVACKAKFESVVEFAVNTQSIKVIYLSGYWSALAAAGFSIENENYRLPKSLAEESANSFVKNGRRLLSILSETGKKIILIEDTPDLDFNIRSCFNIRPLTLVERPPREYCAVSRSEYESRYKTYADTLFRITSAAPAVEVYSPMNLLCDKGSCAASRQGKPIYYNSDHLTLFGADLVVDDILARFPIE</sequence>
<keyword evidence="1" id="KW-1133">Transmembrane helix</keyword>
<dbReference type="InterPro" id="IPR002656">
    <property type="entry name" value="Acyl_transf_3_dom"/>
</dbReference>
<protein>
    <submittedName>
        <fullName evidence="4">Acyltransferase family protein</fullName>
        <ecNumber evidence="4">2.3.1.-</ecNumber>
    </submittedName>
</protein>
<keyword evidence="4" id="KW-0808">Transferase</keyword>
<dbReference type="GO" id="GO:0016746">
    <property type="term" value="F:acyltransferase activity"/>
    <property type="evidence" value="ECO:0007669"/>
    <property type="project" value="UniProtKB-KW"/>
</dbReference>
<dbReference type="Proteomes" id="UP001237292">
    <property type="component" value="Chromosome"/>
</dbReference>
<accession>A0ABY9NPJ1</accession>
<dbReference type="Pfam" id="PF19040">
    <property type="entry name" value="SGNH"/>
    <property type="match status" value="1"/>
</dbReference>
<name>A0ABY9NPJ1_9PSED</name>
<feature type="transmembrane region" description="Helical" evidence="1">
    <location>
        <begin position="171"/>
        <end position="188"/>
    </location>
</feature>
<feature type="transmembrane region" description="Helical" evidence="1">
    <location>
        <begin position="144"/>
        <end position="165"/>
    </location>
</feature>
<dbReference type="EC" id="2.3.1.-" evidence="4"/>
<feature type="transmembrane region" description="Helical" evidence="1">
    <location>
        <begin position="249"/>
        <end position="269"/>
    </location>
</feature>
<feature type="transmembrane region" description="Helical" evidence="1">
    <location>
        <begin position="275"/>
        <end position="294"/>
    </location>
</feature>
<evidence type="ECO:0000313" key="4">
    <source>
        <dbReference type="EMBL" id="WMN20277.1"/>
    </source>
</evidence>
<feature type="transmembrane region" description="Helical" evidence="1">
    <location>
        <begin position="375"/>
        <end position="396"/>
    </location>
</feature>
<dbReference type="EMBL" id="CP133164">
    <property type="protein sequence ID" value="WMN20277.1"/>
    <property type="molecule type" value="Genomic_DNA"/>
</dbReference>
<feature type="domain" description="Acyltransferase 3" evidence="2">
    <location>
        <begin position="15"/>
        <end position="361"/>
    </location>
</feature>
<feature type="transmembrane region" description="Helical" evidence="1">
    <location>
        <begin position="44"/>
        <end position="62"/>
    </location>
</feature>
<proteinExistence type="predicted"/>
<organism evidence="4 5">
    <name type="scientific">Pseudomonas piscis</name>
    <dbReference type="NCBI Taxonomy" id="2614538"/>
    <lineage>
        <taxon>Bacteria</taxon>
        <taxon>Pseudomonadati</taxon>
        <taxon>Pseudomonadota</taxon>
        <taxon>Gammaproteobacteria</taxon>
        <taxon>Pseudomonadales</taxon>
        <taxon>Pseudomonadaceae</taxon>
        <taxon>Pseudomonas</taxon>
    </lineage>
</organism>
<dbReference type="InterPro" id="IPR050879">
    <property type="entry name" value="Acyltransferase_3"/>
</dbReference>
<dbReference type="RefSeq" id="WP_282878211.1">
    <property type="nucleotide sequence ID" value="NZ_CP133164.1"/>
</dbReference>
<gene>
    <name evidence="4" type="ORF">QL104_13065</name>
</gene>
<dbReference type="InterPro" id="IPR043968">
    <property type="entry name" value="SGNH"/>
</dbReference>
<dbReference type="PANTHER" id="PTHR23028:SF53">
    <property type="entry name" value="ACYL_TRANSF_3 DOMAIN-CONTAINING PROTEIN"/>
    <property type="match status" value="1"/>
</dbReference>
<feature type="transmembrane region" description="Helical" evidence="1">
    <location>
        <begin position="344"/>
        <end position="363"/>
    </location>
</feature>
<feature type="transmembrane region" description="Helical" evidence="1">
    <location>
        <begin position="20"/>
        <end position="38"/>
    </location>
</feature>
<feature type="transmembrane region" description="Helical" evidence="1">
    <location>
        <begin position="306"/>
        <end position="324"/>
    </location>
</feature>
<keyword evidence="1" id="KW-0472">Membrane</keyword>
<evidence type="ECO:0000313" key="5">
    <source>
        <dbReference type="Proteomes" id="UP001237292"/>
    </source>
</evidence>
<evidence type="ECO:0000259" key="3">
    <source>
        <dbReference type="Pfam" id="PF19040"/>
    </source>
</evidence>